<sequence>MGYATFWRRLSPRQLNVMIQTLSLVCIFFEGYDQGVMGGVNSSPRYVTEVGIGEPDGTVTDTTHQGGIVSIYYLGCIFGCFGGGWLADRLGRINGLLVGSLLALCIPALILLLFIKMLPDSPRFLASVGRYDEAQQVLNKIRCHRASQSEIDLEYKEIIATVQEGKPSSPLQFAKILIGKGGSPGSNLGRRAWLCIWLQIMASWTGITAVTAYSPVLLRQAGYSELTQNGLAGGLNTIGILGTIISTQIVDRIGRRKCLMLGSTILFVVELVVSSTRPYNVINSDSKMYPLQAGSVYEASLHQPDKASQFAPAAVAMLFLFNLGYAATWGTVAFLIPTEIFPSDLRAQGNGFGITGWAVGVGMTTLVNPIMFASIGSRSYFLLAGLNLLWVPTIYLFYPETRNRTLESIDYLFSTSGPFYWDMERAFRLCMDGKVEEHVDEQAIKGAGQHETQQEFHENIQNRV</sequence>
<dbReference type="InterPro" id="IPR036259">
    <property type="entry name" value="MFS_trans_sf"/>
</dbReference>
<name>G3XTZ0_ASPNA</name>
<dbReference type="PROSITE" id="PS50850">
    <property type="entry name" value="MFS"/>
    <property type="match status" value="1"/>
</dbReference>
<evidence type="ECO:0000256" key="7">
    <source>
        <dbReference type="SAM" id="Phobius"/>
    </source>
</evidence>
<feature type="transmembrane region" description="Helical" evidence="7">
    <location>
        <begin position="379"/>
        <end position="398"/>
    </location>
</feature>
<dbReference type="GO" id="GO:0016020">
    <property type="term" value="C:membrane"/>
    <property type="evidence" value="ECO:0007669"/>
    <property type="project" value="UniProtKB-SubCell"/>
</dbReference>
<evidence type="ECO:0000259" key="8">
    <source>
        <dbReference type="PROSITE" id="PS50850"/>
    </source>
</evidence>
<dbReference type="InterPro" id="IPR003663">
    <property type="entry name" value="Sugar/inositol_transpt"/>
</dbReference>
<dbReference type="AlphaFoldDB" id="G3XTZ0"/>
<dbReference type="PRINTS" id="PR00171">
    <property type="entry name" value="SUGRTRNSPORT"/>
</dbReference>
<dbReference type="InterPro" id="IPR050360">
    <property type="entry name" value="MFS_Sugar_Transporters"/>
</dbReference>
<dbReference type="EMBL" id="ACJE01000005">
    <property type="protein sequence ID" value="EHA25618.1"/>
    <property type="molecule type" value="Genomic_DNA"/>
</dbReference>
<comment type="caution">
    <text evidence="9">The sequence shown here is derived from an EMBL/GenBank/DDBJ whole genome shotgun (WGS) entry which is preliminary data.</text>
</comment>
<dbReference type="PANTHER" id="PTHR48022:SF44">
    <property type="entry name" value="SUGAR TRANSPORTER, PUTATIVE (AFU_ORTHOLOGUE AFUA_4G14610)-RELATED"/>
    <property type="match status" value="1"/>
</dbReference>
<dbReference type="GO" id="GO:0005351">
    <property type="term" value="F:carbohydrate:proton symporter activity"/>
    <property type="evidence" value="ECO:0007669"/>
    <property type="project" value="TreeGrafter"/>
</dbReference>
<proteinExistence type="inferred from homology"/>
<accession>G3XTZ0</accession>
<dbReference type="Gene3D" id="1.20.1250.20">
    <property type="entry name" value="MFS general substrate transporter like domains"/>
    <property type="match status" value="2"/>
</dbReference>
<keyword evidence="5 7" id="KW-1133">Transmembrane helix</keyword>
<feature type="transmembrane region" description="Helical" evidence="7">
    <location>
        <begin position="192"/>
        <end position="214"/>
    </location>
</feature>
<dbReference type="Pfam" id="PF00083">
    <property type="entry name" value="Sugar_tr"/>
    <property type="match status" value="2"/>
</dbReference>
<feature type="transmembrane region" description="Helical" evidence="7">
    <location>
        <begin position="349"/>
        <end position="373"/>
    </location>
</feature>
<feature type="transmembrane region" description="Helical" evidence="7">
    <location>
        <begin position="310"/>
        <end position="337"/>
    </location>
</feature>
<evidence type="ECO:0000313" key="9">
    <source>
        <dbReference type="EMBL" id="EHA25618.1"/>
    </source>
</evidence>
<dbReference type="InterPro" id="IPR020846">
    <property type="entry name" value="MFS_dom"/>
</dbReference>
<evidence type="ECO:0000256" key="1">
    <source>
        <dbReference type="ARBA" id="ARBA00004141"/>
    </source>
</evidence>
<evidence type="ECO:0000256" key="2">
    <source>
        <dbReference type="ARBA" id="ARBA00010992"/>
    </source>
</evidence>
<organism evidence="9 10">
    <name type="scientific">Aspergillus niger (strain ATCC 1015 / CBS 113.46 / FGSC A1144 / LSHB Ac4 / NCTC 3858a / NRRL 328 / USDA 3528.7)</name>
    <dbReference type="NCBI Taxonomy" id="380704"/>
    <lineage>
        <taxon>Eukaryota</taxon>
        <taxon>Fungi</taxon>
        <taxon>Dikarya</taxon>
        <taxon>Ascomycota</taxon>
        <taxon>Pezizomycotina</taxon>
        <taxon>Eurotiomycetes</taxon>
        <taxon>Eurotiomycetidae</taxon>
        <taxon>Eurotiales</taxon>
        <taxon>Aspergillaceae</taxon>
        <taxon>Aspergillus</taxon>
        <taxon>Aspergillus subgen. Circumdati</taxon>
    </lineage>
</organism>
<dbReference type="HOGENOM" id="CLU_001265_30_3_1"/>
<dbReference type="Proteomes" id="UP000009038">
    <property type="component" value="Unassembled WGS sequence"/>
</dbReference>
<evidence type="ECO:0000256" key="3">
    <source>
        <dbReference type="ARBA" id="ARBA00022448"/>
    </source>
</evidence>
<keyword evidence="4 7" id="KW-0812">Transmembrane</keyword>
<feature type="transmembrane region" description="Helical" evidence="7">
    <location>
        <begin position="93"/>
        <end position="115"/>
    </location>
</feature>
<gene>
    <name evidence="9" type="ORF">ASPNIDRAFT_43964</name>
</gene>
<feature type="transmembrane region" description="Helical" evidence="7">
    <location>
        <begin position="71"/>
        <end position="87"/>
    </location>
</feature>
<comment type="subcellular location">
    <subcellularLocation>
        <location evidence="1">Membrane</location>
        <topology evidence="1">Multi-pass membrane protein</topology>
    </subcellularLocation>
</comment>
<keyword evidence="3" id="KW-0813">Transport</keyword>
<dbReference type="OrthoDB" id="2544694at2759"/>
<evidence type="ECO:0000313" key="10">
    <source>
        <dbReference type="Proteomes" id="UP000009038"/>
    </source>
</evidence>
<feature type="transmembrane region" description="Helical" evidence="7">
    <location>
        <begin position="226"/>
        <end position="246"/>
    </location>
</feature>
<evidence type="ECO:0000256" key="4">
    <source>
        <dbReference type="ARBA" id="ARBA00022692"/>
    </source>
</evidence>
<dbReference type="SUPFAM" id="SSF103473">
    <property type="entry name" value="MFS general substrate transporter"/>
    <property type="match status" value="2"/>
</dbReference>
<feature type="domain" description="Major facilitator superfamily (MFS) profile" evidence="8">
    <location>
        <begin position="1"/>
        <end position="402"/>
    </location>
</feature>
<dbReference type="PANTHER" id="PTHR48022">
    <property type="entry name" value="PLASTIDIC GLUCOSE TRANSPORTER 4"/>
    <property type="match status" value="1"/>
</dbReference>
<keyword evidence="6 7" id="KW-0472">Membrane</keyword>
<dbReference type="InterPro" id="IPR005828">
    <property type="entry name" value="MFS_sugar_transport-like"/>
</dbReference>
<protein>
    <recommendedName>
        <fullName evidence="8">Major facilitator superfamily (MFS) profile domain-containing protein</fullName>
    </recommendedName>
</protein>
<evidence type="ECO:0000256" key="6">
    <source>
        <dbReference type="ARBA" id="ARBA00023136"/>
    </source>
</evidence>
<comment type="similarity">
    <text evidence="2">Belongs to the major facilitator superfamily. Sugar transporter (TC 2.A.1.1) family.</text>
</comment>
<evidence type="ECO:0000256" key="5">
    <source>
        <dbReference type="ARBA" id="ARBA00022989"/>
    </source>
</evidence>
<reference evidence="9 10" key="1">
    <citation type="journal article" date="2011" name="Genome Res.">
        <title>Comparative genomics of citric-acid-producing Aspergillus niger ATCC 1015 versus enzyme-producing CBS 513.88.</title>
        <authorList>
            <person name="Andersen M.R."/>
            <person name="Salazar M.P."/>
            <person name="Schaap P.J."/>
            <person name="van de Vondervoort P.J."/>
            <person name="Culley D."/>
            <person name="Thykaer J."/>
            <person name="Frisvad J.C."/>
            <person name="Nielsen K.F."/>
            <person name="Albang R."/>
            <person name="Albermann K."/>
            <person name="Berka R.M."/>
            <person name="Braus G.H."/>
            <person name="Braus-Stromeyer S.A."/>
            <person name="Corrochano L.M."/>
            <person name="Dai Z."/>
            <person name="van Dijck P.W."/>
            <person name="Hofmann G."/>
            <person name="Lasure L.L."/>
            <person name="Magnuson J.K."/>
            <person name="Menke H."/>
            <person name="Meijer M."/>
            <person name="Meijer S.L."/>
            <person name="Nielsen J.B."/>
            <person name="Nielsen M.L."/>
            <person name="van Ooyen A.J."/>
            <person name="Pel H.J."/>
            <person name="Poulsen L."/>
            <person name="Samson R.A."/>
            <person name="Stam H."/>
            <person name="Tsang A."/>
            <person name="van den Brink J.M."/>
            <person name="Atkins A."/>
            <person name="Aerts A."/>
            <person name="Shapiro H."/>
            <person name="Pangilinan J."/>
            <person name="Salamov A."/>
            <person name="Lou Y."/>
            <person name="Lindquist E."/>
            <person name="Lucas S."/>
            <person name="Grimwood J."/>
            <person name="Grigoriev I.V."/>
            <person name="Kubicek C.P."/>
            <person name="Martinez D."/>
            <person name="van Peij N.N."/>
            <person name="Roubos J.A."/>
            <person name="Nielsen J."/>
            <person name="Baker S.E."/>
        </authorList>
    </citation>
    <scope>NUCLEOTIDE SEQUENCE [LARGE SCALE GENOMIC DNA]</scope>
    <source>
        <strain evidence="10">ATCC 1015 / CBS 113.46 / FGSC A1144 / LSHB Ac4 / NCTC 3858a / NRRL 328 / USDA 3528.7</strain>
    </source>
</reference>